<evidence type="ECO:0000256" key="1">
    <source>
        <dbReference type="SAM" id="Phobius"/>
    </source>
</evidence>
<dbReference type="WBParaSite" id="PEQ_0000194401-mRNA-1">
    <property type="protein sequence ID" value="PEQ_0000194401-mRNA-1"/>
    <property type="gene ID" value="PEQ_0000194401"/>
</dbReference>
<dbReference type="Proteomes" id="UP000887564">
    <property type="component" value="Unplaced"/>
</dbReference>
<keyword evidence="1" id="KW-0472">Membrane</keyword>
<accession>A0A914R5P3</accession>
<evidence type="ECO:0000313" key="2">
    <source>
        <dbReference type="Proteomes" id="UP000887564"/>
    </source>
</evidence>
<organism evidence="2 3">
    <name type="scientific">Parascaris equorum</name>
    <name type="common">Equine roundworm</name>
    <dbReference type="NCBI Taxonomy" id="6256"/>
    <lineage>
        <taxon>Eukaryota</taxon>
        <taxon>Metazoa</taxon>
        <taxon>Ecdysozoa</taxon>
        <taxon>Nematoda</taxon>
        <taxon>Chromadorea</taxon>
        <taxon>Rhabditida</taxon>
        <taxon>Spirurina</taxon>
        <taxon>Ascaridomorpha</taxon>
        <taxon>Ascaridoidea</taxon>
        <taxon>Ascarididae</taxon>
        <taxon>Parascaris</taxon>
    </lineage>
</organism>
<name>A0A914R5P3_PAREQ</name>
<feature type="transmembrane region" description="Helical" evidence="1">
    <location>
        <begin position="108"/>
        <end position="126"/>
    </location>
</feature>
<evidence type="ECO:0000313" key="3">
    <source>
        <dbReference type="WBParaSite" id="PEQ_0000194401-mRNA-1"/>
    </source>
</evidence>
<proteinExistence type="predicted"/>
<dbReference type="AlphaFoldDB" id="A0A914R5P3"/>
<reference evidence="3" key="1">
    <citation type="submission" date="2022-11" db="UniProtKB">
        <authorList>
            <consortium name="WormBaseParasite"/>
        </authorList>
    </citation>
    <scope>IDENTIFICATION</scope>
</reference>
<keyword evidence="1" id="KW-1133">Transmembrane helix</keyword>
<keyword evidence="1" id="KW-0812">Transmembrane</keyword>
<sequence>MPKDETLAYSVRNVDAAGRVWIRQGATCPWSKGWMHLDKRTLFYVLDNCAMLFELDVRKFIAMKTEVAKVDWCASVAVKVSICSRTSLHPSLPVFKCADASLFIITEAVRIVAVYSVFVVVVWVAASEYVLLTVVGNLHEVIFAKKNLHYR</sequence>
<keyword evidence="2" id="KW-1185">Reference proteome</keyword>
<protein>
    <submittedName>
        <fullName evidence="3">Uncharacterized protein</fullName>
    </submittedName>
</protein>